<dbReference type="InterPro" id="IPR021729">
    <property type="entry name" value="DUF3298"/>
</dbReference>
<comment type="caution">
    <text evidence="3">The sequence shown here is derived from an EMBL/GenBank/DDBJ whole genome shotgun (WGS) entry which is preliminary data.</text>
</comment>
<dbReference type="EMBL" id="JANPWE010000001">
    <property type="protein sequence ID" value="MCR6544426.1"/>
    <property type="molecule type" value="Genomic_DNA"/>
</dbReference>
<feature type="domain" description="Deacetylase PdaC" evidence="2">
    <location>
        <begin position="38"/>
        <end position="113"/>
    </location>
</feature>
<evidence type="ECO:0000259" key="2">
    <source>
        <dbReference type="Pfam" id="PF13739"/>
    </source>
</evidence>
<dbReference type="InterPro" id="IPR025303">
    <property type="entry name" value="PdaC"/>
</dbReference>
<keyword evidence="4" id="KW-1185">Reference proteome</keyword>
<evidence type="ECO:0000259" key="1">
    <source>
        <dbReference type="Pfam" id="PF11738"/>
    </source>
</evidence>
<sequence length="222" mass="25375">MDRPRLDGTPVYCLAMATNNITKLPVSVRTVHLKSQRLDLYYPIISGLQDKGIQQSINQEILQTVYDLLQEQGYFENPLTTVTASYEIKTNQRGILSLTFINYAFSGGAHGLTLLRSLTYNVETGTLYRLEDLFQPNADYVGRLSEIVKAQIEARDIPVFEEFDQINPDQYFYIGDKALVLYYQLYELTPYAYGFPFFPISVYEIEDILDEEGPLGLMLGSF</sequence>
<feature type="domain" description="DUF3298" evidence="1">
    <location>
        <begin position="131"/>
        <end position="201"/>
    </location>
</feature>
<dbReference type="RefSeq" id="WP_257912046.1">
    <property type="nucleotide sequence ID" value="NZ_JANPWE010000001.1"/>
</dbReference>
<reference evidence="3 4" key="1">
    <citation type="submission" date="2022-08" db="EMBL/GenBank/DDBJ databases">
        <title>Proteogenomics of the novel Dehalobacterium formicoaceticum strain EZ94 highlights a key role of methyltransferases during anaerobic dichloromethane degradation.</title>
        <authorList>
            <person name="Wasmund K."/>
        </authorList>
    </citation>
    <scope>NUCLEOTIDE SEQUENCE [LARGE SCALE GENOMIC DNA]</scope>
    <source>
        <strain evidence="3 4">EZ94</strain>
    </source>
</reference>
<proteinExistence type="predicted"/>
<evidence type="ECO:0000313" key="4">
    <source>
        <dbReference type="Proteomes" id="UP001524944"/>
    </source>
</evidence>
<accession>A0ABT1Y1N4</accession>
<name>A0ABT1Y1N4_9FIRM</name>
<dbReference type="Gene3D" id="3.90.640.20">
    <property type="entry name" value="Heat-shock cognate protein, ATPase"/>
    <property type="match status" value="1"/>
</dbReference>
<dbReference type="Proteomes" id="UP001524944">
    <property type="component" value="Unassembled WGS sequence"/>
</dbReference>
<organism evidence="3 4">
    <name type="scientific">Dehalobacterium formicoaceticum</name>
    <dbReference type="NCBI Taxonomy" id="51515"/>
    <lineage>
        <taxon>Bacteria</taxon>
        <taxon>Bacillati</taxon>
        <taxon>Bacillota</taxon>
        <taxon>Clostridia</taxon>
        <taxon>Eubacteriales</taxon>
        <taxon>Peptococcaceae</taxon>
        <taxon>Dehalobacterium</taxon>
    </lineage>
</organism>
<dbReference type="Pfam" id="PF11738">
    <property type="entry name" value="DUF3298"/>
    <property type="match status" value="1"/>
</dbReference>
<dbReference type="Gene3D" id="3.30.565.40">
    <property type="entry name" value="Fervidobacterium nodosum Rt17-B1 like"/>
    <property type="match status" value="1"/>
</dbReference>
<dbReference type="Pfam" id="PF13739">
    <property type="entry name" value="PdaC"/>
    <property type="match status" value="1"/>
</dbReference>
<gene>
    <name evidence="3" type="ORF">NVS47_02675</name>
</gene>
<dbReference type="InterPro" id="IPR037126">
    <property type="entry name" value="PdaC/RsiV-like_sf"/>
</dbReference>
<evidence type="ECO:0000313" key="3">
    <source>
        <dbReference type="EMBL" id="MCR6544426.1"/>
    </source>
</evidence>
<protein>
    <submittedName>
        <fullName evidence="3">DUF3298 and DUF4163 domain-containing protein</fullName>
    </submittedName>
</protein>